<dbReference type="AlphaFoldDB" id="A0A4S3ZSG7"/>
<feature type="transmembrane region" description="Helical" evidence="1">
    <location>
        <begin position="133"/>
        <end position="150"/>
    </location>
</feature>
<accession>A0A4S3ZSG7</accession>
<dbReference type="RefSeq" id="WP_136403954.1">
    <property type="nucleotide sequence ID" value="NZ_SSNZ01000008.1"/>
</dbReference>
<keyword evidence="1" id="KW-0812">Transmembrane</keyword>
<keyword evidence="1" id="KW-0472">Membrane</keyword>
<evidence type="ECO:0000256" key="1">
    <source>
        <dbReference type="SAM" id="Phobius"/>
    </source>
</evidence>
<proteinExistence type="predicted"/>
<organism evidence="2 3">
    <name type="scientific">Flavobacterium supellecticarium</name>
    <dbReference type="NCBI Taxonomy" id="2565924"/>
    <lineage>
        <taxon>Bacteria</taxon>
        <taxon>Pseudomonadati</taxon>
        <taxon>Bacteroidota</taxon>
        <taxon>Flavobacteriia</taxon>
        <taxon>Flavobacteriales</taxon>
        <taxon>Flavobacteriaceae</taxon>
        <taxon>Flavobacterium</taxon>
    </lineage>
</organism>
<dbReference type="Proteomes" id="UP000307507">
    <property type="component" value="Unassembled WGS sequence"/>
</dbReference>
<feature type="transmembrane region" description="Helical" evidence="1">
    <location>
        <begin position="12"/>
        <end position="30"/>
    </location>
</feature>
<evidence type="ECO:0008006" key="4">
    <source>
        <dbReference type="Google" id="ProtNLM"/>
    </source>
</evidence>
<name>A0A4S3ZSG7_9FLAO</name>
<dbReference type="EMBL" id="SSNZ01000008">
    <property type="protein sequence ID" value="THF48491.1"/>
    <property type="molecule type" value="Genomic_DNA"/>
</dbReference>
<keyword evidence="1" id="KW-1133">Transmembrane helix</keyword>
<comment type="caution">
    <text evidence="2">The sequence shown here is derived from an EMBL/GenBank/DDBJ whole genome shotgun (WGS) entry which is preliminary data.</text>
</comment>
<gene>
    <name evidence="2" type="ORF">E6C50_14510</name>
</gene>
<protein>
    <recommendedName>
        <fullName evidence="4">PAP2 superfamily protein</fullName>
    </recommendedName>
</protein>
<dbReference type="OrthoDB" id="9786064at2"/>
<keyword evidence="3" id="KW-1185">Reference proteome</keyword>
<sequence>MDFKKIFPLFSYLFHPLFISVYATLFYFFVTRNYFYPHEIYLILFQVVILTLFLPVSTYFLLKSLGLIRSGIMLSEKKERRLPLAFQAMFFLVLIEHSLTMLPIPELYFFFLGALISSIIALVLLLFHFKASLHMVGIVGISLFIIGISMHYHIRFVNLIAFSICSIGIVASSRLYMNAHSMKEIVIGILVGALPQIGLWYFWL</sequence>
<feature type="transmembrane region" description="Helical" evidence="1">
    <location>
        <begin position="107"/>
        <end position="126"/>
    </location>
</feature>
<evidence type="ECO:0000313" key="3">
    <source>
        <dbReference type="Proteomes" id="UP000307507"/>
    </source>
</evidence>
<evidence type="ECO:0000313" key="2">
    <source>
        <dbReference type="EMBL" id="THF48491.1"/>
    </source>
</evidence>
<feature type="transmembrane region" description="Helical" evidence="1">
    <location>
        <begin position="42"/>
        <end position="62"/>
    </location>
</feature>
<feature type="transmembrane region" description="Helical" evidence="1">
    <location>
        <begin position="185"/>
        <end position="203"/>
    </location>
</feature>
<feature type="transmembrane region" description="Helical" evidence="1">
    <location>
        <begin position="82"/>
        <end position="101"/>
    </location>
</feature>
<reference evidence="2 3" key="1">
    <citation type="submission" date="2019-04" db="EMBL/GenBank/DDBJ databases">
        <title>Flavobacterium sp. nov. isolated from construction timber.</title>
        <authorList>
            <person name="Lin S.-Y."/>
            <person name="Chang C.-T."/>
            <person name="Young C.-C."/>
        </authorList>
    </citation>
    <scope>NUCLEOTIDE SEQUENCE [LARGE SCALE GENOMIC DNA]</scope>
    <source>
        <strain evidence="2 3">CC-CTC003</strain>
    </source>
</reference>
<feature type="transmembrane region" description="Helical" evidence="1">
    <location>
        <begin position="156"/>
        <end position="173"/>
    </location>
</feature>